<dbReference type="AlphaFoldDB" id="A0A370PE70"/>
<dbReference type="EMBL" id="KZ851858">
    <property type="protein sequence ID" value="RDK40482.1"/>
    <property type="molecule type" value="Genomic_DNA"/>
</dbReference>
<gene>
    <name evidence="1" type="ORF">M752DRAFT_218613</name>
</gene>
<evidence type="ECO:0000313" key="2">
    <source>
        <dbReference type="Proteomes" id="UP000254937"/>
    </source>
</evidence>
<organism evidence="1 2">
    <name type="scientific">Aspergillus phoenicis ATCC 13157</name>
    <dbReference type="NCBI Taxonomy" id="1353007"/>
    <lineage>
        <taxon>Eukaryota</taxon>
        <taxon>Fungi</taxon>
        <taxon>Dikarya</taxon>
        <taxon>Ascomycota</taxon>
        <taxon>Pezizomycotina</taxon>
        <taxon>Eurotiomycetes</taxon>
        <taxon>Eurotiomycetidae</taxon>
        <taxon>Eurotiales</taxon>
        <taxon>Aspergillaceae</taxon>
        <taxon>Aspergillus</taxon>
    </lineage>
</organism>
<reference evidence="1 2" key="1">
    <citation type="submission" date="2018-07" db="EMBL/GenBank/DDBJ databases">
        <title>Section-level genome sequencing of Aspergillus section Nigri to investigate inter- and intra-species variation.</title>
        <authorList>
            <consortium name="DOE Joint Genome Institute"/>
            <person name="Vesth T.C."/>
            <person name="Nybo J.L."/>
            <person name="Theobald S."/>
            <person name="Frisvad J.C."/>
            <person name="Larsen T.O."/>
            <person name="Nielsen K.F."/>
            <person name="Hoof J.B."/>
            <person name="Brandl J."/>
            <person name="Salamov A."/>
            <person name="Riley R."/>
            <person name="Gladden J.M."/>
            <person name="Phatale P."/>
            <person name="Nielsen M.T."/>
            <person name="Lyhne E.K."/>
            <person name="Kogle M.E."/>
            <person name="Strasser K."/>
            <person name="McDonnell E."/>
            <person name="Barry K."/>
            <person name="Clum A."/>
            <person name="Chen C."/>
            <person name="Nolan M."/>
            <person name="Sandor L."/>
            <person name="Kuo A."/>
            <person name="Lipzen A."/>
            <person name="Hainaut M."/>
            <person name="Drula E."/>
            <person name="Tsang A."/>
            <person name="Magnuson J.K."/>
            <person name="Henrissat B."/>
            <person name="Wiebenga A."/>
            <person name="Simmons B.A."/>
            <person name="Makela M.R."/>
            <person name="De vries R.P."/>
            <person name="Grigoriev I.V."/>
            <person name="Mortensen U.H."/>
            <person name="Baker S.E."/>
            <person name="Andersen M.R."/>
        </authorList>
    </citation>
    <scope>NUCLEOTIDE SEQUENCE [LARGE SCALE GENOMIC DNA]</scope>
    <source>
        <strain evidence="1 2">ATCC 13157</strain>
    </source>
</reference>
<name>A0A370PE70_ASPPH</name>
<protein>
    <submittedName>
        <fullName evidence="1">Uncharacterized protein</fullName>
    </submittedName>
</protein>
<accession>A0A370PE70</accession>
<proteinExistence type="predicted"/>
<dbReference type="Proteomes" id="UP000254937">
    <property type="component" value="Unassembled WGS sequence"/>
</dbReference>
<evidence type="ECO:0000313" key="1">
    <source>
        <dbReference type="EMBL" id="RDK40482.1"/>
    </source>
</evidence>
<keyword evidence="2" id="KW-1185">Reference proteome</keyword>
<sequence>MIAETDEESAYSKTFTSWVGALPGWSMHDGSAKLAEEACLVITQLKAVGEVLERSILGNISHIRRASTMDYWAFAGEGNVWFPLELGILSTRKRVFYTSDTTPI</sequence>